<gene>
    <name evidence="1" type="ORF">SAMN06265361_101594</name>
</gene>
<name>A0AA45WJW5_9BACL</name>
<dbReference type="AlphaFoldDB" id="A0AA45WJW5"/>
<keyword evidence="2" id="KW-1185">Reference proteome</keyword>
<accession>A0AA45WJW5</accession>
<dbReference type="EMBL" id="FXTU01000001">
    <property type="protein sequence ID" value="SMP04993.1"/>
    <property type="molecule type" value="Genomic_DNA"/>
</dbReference>
<proteinExistence type="predicted"/>
<comment type="caution">
    <text evidence="1">The sequence shown here is derived from an EMBL/GenBank/DDBJ whole genome shotgun (WGS) entry which is preliminary data.</text>
</comment>
<dbReference type="Proteomes" id="UP001157946">
    <property type="component" value="Unassembled WGS sequence"/>
</dbReference>
<organism evidence="1 2">
    <name type="scientific">Laceyella tengchongensis</name>
    <dbReference type="NCBI Taxonomy" id="574699"/>
    <lineage>
        <taxon>Bacteria</taxon>
        <taxon>Bacillati</taxon>
        <taxon>Bacillota</taxon>
        <taxon>Bacilli</taxon>
        <taxon>Bacillales</taxon>
        <taxon>Thermoactinomycetaceae</taxon>
        <taxon>Laceyella</taxon>
    </lineage>
</organism>
<sequence>MTKEEKIPTHPRFLPYTQVAMGMIQPEWIFMNHFFERDMEEEQLDSTTLSISTTSPSETKKKAIQIHFHARREPRGKE</sequence>
<protein>
    <submittedName>
        <fullName evidence="1">Uncharacterized protein</fullName>
    </submittedName>
</protein>
<evidence type="ECO:0000313" key="2">
    <source>
        <dbReference type="Proteomes" id="UP001157946"/>
    </source>
</evidence>
<dbReference type="RefSeq" id="WP_102991916.1">
    <property type="nucleotide sequence ID" value="NZ_FXTU01000001.1"/>
</dbReference>
<reference evidence="1" key="1">
    <citation type="submission" date="2017-05" db="EMBL/GenBank/DDBJ databases">
        <authorList>
            <person name="Varghese N."/>
            <person name="Submissions S."/>
        </authorList>
    </citation>
    <scope>NUCLEOTIDE SEQUENCE</scope>
    <source>
        <strain evidence="1">DSM 45262</strain>
    </source>
</reference>
<evidence type="ECO:0000313" key="1">
    <source>
        <dbReference type="EMBL" id="SMP04993.1"/>
    </source>
</evidence>